<dbReference type="GO" id="GO:0015562">
    <property type="term" value="F:efflux transmembrane transporter activity"/>
    <property type="evidence" value="ECO:0007669"/>
    <property type="project" value="InterPro"/>
</dbReference>
<dbReference type="AlphaFoldDB" id="A0A7X0JM88"/>
<reference evidence="4 5" key="1">
    <citation type="submission" date="2020-08" db="EMBL/GenBank/DDBJ databases">
        <title>The Agave Microbiome: Exploring the role of microbial communities in plant adaptations to desert environments.</title>
        <authorList>
            <person name="Partida-Martinez L.P."/>
        </authorList>
    </citation>
    <scope>NUCLEOTIDE SEQUENCE [LARGE SCALE GENOMIC DNA]</scope>
    <source>
        <strain evidence="4 5">AS3.12</strain>
    </source>
</reference>
<keyword evidence="2" id="KW-1134">Transmembrane beta strand</keyword>
<name>A0A7X0JM88_9HYPH</name>
<dbReference type="NCBIfam" id="TIGR01845">
    <property type="entry name" value="outer_NodT"/>
    <property type="match status" value="1"/>
</dbReference>
<comment type="subcellular location">
    <subcellularLocation>
        <location evidence="2">Cell membrane</location>
        <topology evidence="2">Lipid-anchor</topology>
    </subcellularLocation>
</comment>
<keyword evidence="2" id="KW-0564">Palmitate</keyword>
<feature type="region of interest" description="Disordered" evidence="3">
    <location>
        <begin position="101"/>
        <end position="127"/>
    </location>
</feature>
<evidence type="ECO:0000313" key="4">
    <source>
        <dbReference type="EMBL" id="MBB6510193.1"/>
    </source>
</evidence>
<dbReference type="Proteomes" id="UP000585437">
    <property type="component" value="Unassembled WGS sequence"/>
</dbReference>
<dbReference type="Gene3D" id="1.20.1600.10">
    <property type="entry name" value="Outer membrane efflux proteins (OEP)"/>
    <property type="match status" value="1"/>
</dbReference>
<dbReference type="PANTHER" id="PTHR30203">
    <property type="entry name" value="OUTER MEMBRANE CATION EFFLUX PROTEIN"/>
    <property type="match status" value="1"/>
</dbReference>
<dbReference type="EMBL" id="JACHBU010000007">
    <property type="protein sequence ID" value="MBB6510193.1"/>
    <property type="molecule type" value="Genomic_DNA"/>
</dbReference>
<sequence>MRSTLSSVLPVLAIAALLTGCTSLGTLKPATPAVAAFWHATLPHGGRTADLVAWWASFKDPSLDALLYMADRENPTIEQAVANIDKARATLDSTASGLFPSLDGSTSASREGNKGNDNNRLTAGTTKSGGLDSAWEIDLFGKTKKQVRAAASRAAGEVWSWHDARVSIAAEVGDDYVQYRACRELERLYRDELASQTATIRATERSAQSGFTSTADLALARASAAASSSSLTAQRGECEILIKSLTQLTGGDEPAVRRLLDQGKRRIPQPSAVRITAVPADVLRQRPDVNALEAEVAATISDVGAAKADLYPSLSLSGSISISQSSVTGRSVPWSFGPALSVPLLDGGARRAAVRSAVADYDIAVANYKSGVLGAVAEVETALLRVETALLRVDTALRRIADAKSAADNYQRYFRAVDQNWASGGVSILDREEARRSAQSAAITLIEIRRDAVQYWIALYKALGGGWSIPTAAASSARELN</sequence>
<dbReference type="Pfam" id="PF02321">
    <property type="entry name" value="OEP"/>
    <property type="match status" value="2"/>
</dbReference>
<evidence type="ECO:0000256" key="3">
    <source>
        <dbReference type="SAM" id="MobiDB-lite"/>
    </source>
</evidence>
<dbReference type="PANTHER" id="PTHR30203:SF29">
    <property type="entry name" value="PROTEIN CYAE"/>
    <property type="match status" value="1"/>
</dbReference>
<dbReference type="RefSeq" id="WP_184655456.1">
    <property type="nucleotide sequence ID" value="NZ_JACHBU010000007.1"/>
</dbReference>
<proteinExistence type="inferred from homology"/>
<keyword evidence="5" id="KW-1185">Reference proteome</keyword>
<comment type="caution">
    <text evidence="4">The sequence shown here is derived from an EMBL/GenBank/DDBJ whole genome shotgun (WGS) entry which is preliminary data.</text>
</comment>
<organism evidence="4 5">
    <name type="scientific">Rhizobium soli</name>
    <dbReference type="NCBI Taxonomy" id="424798"/>
    <lineage>
        <taxon>Bacteria</taxon>
        <taxon>Pseudomonadati</taxon>
        <taxon>Pseudomonadota</taxon>
        <taxon>Alphaproteobacteria</taxon>
        <taxon>Hyphomicrobiales</taxon>
        <taxon>Rhizobiaceae</taxon>
        <taxon>Rhizobium/Agrobacterium group</taxon>
        <taxon>Rhizobium</taxon>
    </lineage>
</organism>
<keyword evidence="2" id="KW-0812">Transmembrane</keyword>
<evidence type="ECO:0000313" key="5">
    <source>
        <dbReference type="Proteomes" id="UP000585437"/>
    </source>
</evidence>
<protein>
    <submittedName>
        <fullName evidence="4">NodT family efflux transporter outer membrane factor (OMF) lipoprotein</fullName>
    </submittedName>
</protein>
<evidence type="ECO:0000256" key="2">
    <source>
        <dbReference type="RuleBase" id="RU362097"/>
    </source>
</evidence>
<keyword evidence="2" id="KW-0472">Membrane</keyword>
<evidence type="ECO:0000256" key="1">
    <source>
        <dbReference type="ARBA" id="ARBA00007613"/>
    </source>
</evidence>
<dbReference type="InterPro" id="IPR010131">
    <property type="entry name" value="MdtP/NodT-like"/>
</dbReference>
<accession>A0A7X0JM88</accession>
<dbReference type="GO" id="GO:0005886">
    <property type="term" value="C:plasma membrane"/>
    <property type="evidence" value="ECO:0007669"/>
    <property type="project" value="UniProtKB-SubCell"/>
</dbReference>
<gene>
    <name evidence="4" type="ORF">F4695_003579</name>
</gene>
<dbReference type="PROSITE" id="PS51257">
    <property type="entry name" value="PROKAR_LIPOPROTEIN"/>
    <property type="match status" value="1"/>
</dbReference>
<comment type="similarity">
    <text evidence="1 2">Belongs to the outer membrane factor (OMF) (TC 1.B.17) family.</text>
</comment>
<feature type="compositionally biased region" description="Polar residues" evidence="3">
    <location>
        <begin position="103"/>
        <end position="127"/>
    </location>
</feature>
<dbReference type="InterPro" id="IPR003423">
    <property type="entry name" value="OMP_efflux"/>
</dbReference>
<dbReference type="Gene3D" id="2.20.200.10">
    <property type="entry name" value="Outer membrane efflux proteins (OEP)"/>
    <property type="match status" value="1"/>
</dbReference>
<dbReference type="SUPFAM" id="SSF56954">
    <property type="entry name" value="Outer membrane efflux proteins (OEP)"/>
    <property type="match status" value="1"/>
</dbReference>
<keyword evidence="2 4" id="KW-0449">Lipoprotein</keyword>